<comment type="function">
    <text evidence="1">Component of the MICOS complex, a large protein complex of the mitochondrial inner membrane that plays crucial roles in the maintenance of crista junctions, inner membrane architecture, and formation of contact sites to the outer membrane.</text>
</comment>
<keyword evidence="2" id="KW-0175">Coiled coil</keyword>
<dbReference type="PANTHER" id="PTHR28268">
    <property type="entry name" value="MICOS SUBUNIT MIC26"/>
    <property type="match status" value="1"/>
</dbReference>
<dbReference type="AlphaFoldDB" id="A0A8H6XXS3"/>
<dbReference type="GO" id="GO:0044284">
    <property type="term" value="C:mitochondrial crista junction"/>
    <property type="evidence" value="ECO:0007669"/>
    <property type="project" value="TreeGrafter"/>
</dbReference>
<dbReference type="Proteomes" id="UP000620124">
    <property type="component" value="Unassembled WGS sequence"/>
</dbReference>
<gene>
    <name evidence="3" type="ORF">MVEN_01326900</name>
</gene>
<name>A0A8H6XXS3_9AGAR</name>
<dbReference type="Pfam" id="PF09769">
    <property type="entry name" value="ApoO"/>
    <property type="match status" value="1"/>
</dbReference>
<keyword evidence="1" id="KW-0999">Mitochondrion inner membrane</keyword>
<dbReference type="PANTHER" id="PTHR28268:SF1">
    <property type="entry name" value="MICOS SUBUNIT MIC26"/>
    <property type="match status" value="1"/>
</dbReference>
<keyword evidence="1" id="KW-0472">Membrane</keyword>
<accession>A0A8H6XXS3</accession>
<reference evidence="3" key="1">
    <citation type="submission" date="2020-05" db="EMBL/GenBank/DDBJ databases">
        <title>Mycena genomes resolve the evolution of fungal bioluminescence.</title>
        <authorList>
            <person name="Tsai I.J."/>
        </authorList>
    </citation>
    <scope>NUCLEOTIDE SEQUENCE</scope>
    <source>
        <strain evidence="3">CCC161011</strain>
    </source>
</reference>
<evidence type="ECO:0000313" key="4">
    <source>
        <dbReference type="Proteomes" id="UP000620124"/>
    </source>
</evidence>
<sequence>MEHNSAAAPPPRQKPSIYASPPSEILLLDAPSALEAHIGTVRRAVTGKYREAHASVQGVVTQWIGVENRVEHRIKSLLPPDERLVPGTLYAAVAFLTGAILARHRALPIRLLLPPALFVPTFAHFLPRTSSNIRAYASELEEHYAPGVAEKHEIGKAHAGMAWARLVEGGRGVGEGVKGGVLAAVEKVQGATGLKLREALGVVKEMEGKVERVVEEKIEDLERKVEETKVEVEEKAKERVV</sequence>
<evidence type="ECO:0000313" key="3">
    <source>
        <dbReference type="EMBL" id="KAF7350235.1"/>
    </source>
</evidence>
<comment type="subunit">
    <text evidence="1">Component of the mitochondrial contact site and cristae organizing system (MICOS) complex.</text>
</comment>
<dbReference type="InterPro" id="IPR019166">
    <property type="entry name" value="MIC26/MIC27"/>
</dbReference>
<dbReference type="OrthoDB" id="2399148at2759"/>
<keyword evidence="4" id="KW-1185">Reference proteome</keyword>
<feature type="coiled-coil region" evidence="2">
    <location>
        <begin position="211"/>
        <end position="238"/>
    </location>
</feature>
<organism evidence="3 4">
    <name type="scientific">Mycena venus</name>
    <dbReference type="NCBI Taxonomy" id="2733690"/>
    <lineage>
        <taxon>Eukaryota</taxon>
        <taxon>Fungi</taxon>
        <taxon>Dikarya</taxon>
        <taxon>Basidiomycota</taxon>
        <taxon>Agaricomycotina</taxon>
        <taxon>Agaricomycetes</taxon>
        <taxon>Agaricomycetidae</taxon>
        <taxon>Agaricales</taxon>
        <taxon>Marasmiineae</taxon>
        <taxon>Mycenaceae</taxon>
        <taxon>Mycena</taxon>
    </lineage>
</organism>
<evidence type="ECO:0000256" key="2">
    <source>
        <dbReference type="SAM" id="Coils"/>
    </source>
</evidence>
<proteinExistence type="predicted"/>
<dbReference type="GO" id="GO:0061617">
    <property type="term" value="C:MICOS complex"/>
    <property type="evidence" value="ECO:0007669"/>
    <property type="project" value="UniProtKB-UniRule"/>
</dbReference>
<keyword evidence="1" id="KW-0496">Mitochondrion</keyword>
<protein>
    <recommendedName>
        <fullName evidence="1">MICOS complex subunit</fullName>
    </recommendedName>
</protein>
<comment type="subcellular location">
    <subcellularLocation>
        <location evidence="1">Mitochondrion inner membrane</location>
    </subcellularLocation>
</comment>
<dbReference type="GO" id="GO:0042407">
    <property type="term" value="P:cristae formation"/>
    <property type="evidence" value="ECO:0007669"/>
    <property type="project" value="InterPro"/>
</dbReference>
<dbReference type="EMBL" id="JACAZI010000010">
    <property type="protein sequence ID" value="KAF7350235.1"/>
    <property type="molecule type" value="Genomic_DNA"/>
</dbReference>
<comment type="caution">
    <text evidence="3">The sequence shown here is derived from an EMBL/GenBank/DDBJ whole genome shotgun (WGS) entry which is preliminary data.</text>
</comment>
<evidence type="ECO:0000256" key="1">
    <source>
        <dbReference type="RuleBase" id="RU363021"/>
    </source>
</evidence>
<dbReference type="InterPro" id="IPR033181">
    <property type="entry name" value="Mic26_fungi"/>
</dbReference>